<accession>A0A0C9Z5M2</accession>
<reference evidence="2 3" key="1">
    <citation type="submission" date="2014-04" db="EMBL/GenBank/DDBJ databases">
        <authorList>
            <consortium name="DOE Joint Genome Institute"/>
            <person name="Kuo A."/>
            <person name="Kohler A."/>
            <person name="Costa M.D."/>
            <person name="Nagy L.G."/>
            <person name="Floudas D."/>
            <person name="Copeland A."/>
            <person name="Barry K.W."/>
            <person name="Cichocki N."/>
            <person name="Veneault-Fourrey C."/>
            <person name="LaButti K."/>
            <person name="Lindquist E.A."/>
            <person name="Lipzen A."/>
            <person name="Lundell T."/>
            <person name="Morin E."/>
            <person name="Murat C."/>
            <person name="Sun H."/>
            <person name="Tunlid A."/>
            <person name="Henrissat B."/>
            <person name="Grigoriev I.V."/>
            <person name="Hibbett D.S."/>
            <person name="Martin F."/>
            <person name="Nordberg H.P."/>
            <person name="Cantor M.N."/>
            <person name="Hua S.X."/>
        </authorList>
    </citation>
    <scope>NUCLEOTIDE SEQUENCE [LARGE SCALE GENOMIC DNA]</scope>
    <source>
        <strain evidence="2 3">441</strain>
    </source>
</reference>
<evidence type="ECO:0000313" key="2">
    <source>
        <dbReference type="EMBL" id="KIK15288.1"/>
    </source>
</evidence>
<proteinExistence type="predicted"/>
<protein>
    <submittedName>
        <fullName evidence="2">Uncharacterized protein</fullName>
    </submittedName>
</protein>
<reference evidence="3" key="2">
    <citation type="submission" date="2015-01" db="EMBL/GenBank/DDBJ databases">
        <title>Evolutionary Origins and Diversification of the Mycorrhizal Mutualists.</title>
        <authorList>
            <consortium name="DOE Joint Genome Institute"/>
            <consortium name="Mycorrhizal Genomics Consortium"/>
            <person name="Kohler A."/>
            <person name="Kuo A."/>
            <person name="Nagy L.G."/>
            <person name="Floudas D."/>
            <person name="Copeland A."/>
            <person name="Barry K.W."/>
            <person name="Cichocki N."/>
            <person name="Veneault-Fourrey C."/>
            <person name="LaButti K."/>
            <person name="Lindquist E.A."/>
            <person name="Lipzen A."/>
            <person name="Lundell T."/>
            <person name="Morin E."/>
            <person name="Murat C."/>
            <person name="Riley R."/>
            <person name="Ohm R."/>
            <person name="Sun H."/>
            <person name="Tunlid A."/>
            <person name="Henrissat B."/>
            <person name="Grigoriev I.V."/>
            <person name="Hibbett D.S."/>
            <person name="Martin F."/>
        </authorList>
    </citation>
    <scope>NUCLEOTIDE SEQUENCE [LARGE SCALE GENOMIC DNA]</scope>
    <source>
        <strain evidence="3">441</strain>
    </source>
</reference>
<feature type="region of interest" description="Disordered" evidence="1">
    <location>
        <begin position="1"/>
        <end position="35"/>
    </location>
</feature>
<keyword evidence="3" id="KW-1185">Reference proteome</keyword>
<dbReference type="EMBL" id="KN833897">
    <property type="protein sequence ID" value="KIK15288.1"/>
    <property type="molecule type" value="Genomic_DNA"/>
</dbReference>
<dbReference type="Proteomes" id="UP000054018">
    <property type="component" value="Unassembled WGS sequence"/>
</dbReference>
<feature type="non-terminal residue" evidence="2">
    <location>
        <position position="1"/>
    </location>
</feature>
<gene>
    <name evidence="2" type="ORF">PISMIDRAFT_687401</name>
</gene>
<feature type="non-terminal residue" evidence="2">
    <location>
        <position position="54"/>
    </location>
</feature>
<dbReference type="AlphaFoldDB" id="A0A0C9Z5M2"/>
<dbReference type="HOGENOM" id="CLU_3056109_0_0_1"/>
<evidence type="ECO:0000313" key="3">
    <source>
        <dbReference type="Proteomes" id="UP000054018"/>
    </source>
</evidence>
<name>A0A0C9Z5M2_9AGAM</name>
<sequence>TETGADGLGSAFTSEVLGPCPRPRDQSPDTTATQKMRTDDVCLRFGKQYETIQI</sequence>
<organism evidence="2 3">
    <name type="scientific">Pisolithus microcarpus 441</name>
    <dbReference type="NCBI Taxonomy" id="765257"/>
    <lineage>
        <taxon>Eukaryota</taxon>
        <taxon>Fungi</taxon>
        <taxon>Dikarya</taxon>
        <taxon>Basidiomycota</taxon>
        <taxon>Agaricomycotina</taxon>
        <taxon>Agaricomycetes</taxon>
        <taxon>Agaricomycetidae</taxon>
        <taxon>Boletales</taxon>
        <taxon>Sclerodermatineae</taxon>
        <taxon>Pisolithaceae</taxon>
        <taxon>Pisolithus</taxon>
    </lineage>
</organism>
<evidence type="ECO:0000256" key="1">
    <source>
        <dbReference type="SAM" id="MobiDB-lite"/>
    </source>
</evidence>